<feature type="compositionally biased region" description="Polar residues" evidence="1">
    <location>
        <begin position="255"/>
        <end position="266"/>
    </location>
</feature>
<reference evidence="2 3" key="1">
    <citation type="journal article" date="2019" name="Nat. Ecol. Evol.">
        <title>Megaphylogeny resolves global patterns of mushroom evolution.</title>
        <authorList>
            <person name="Varga T."/>
            <person name="Krizsan K."/>
            <person name="Foldi C."/>
            <person name="Dima B."/>
            <person name="Sanchez-Garcia M."/>
            <person name="Sanchez-Ramirez S."/>
            <person name="Szollosi G.J."/>
            <person name="Szarkandi J.G."/>
            <person name="Papp V."/>
            <person name="Albert L."/>
            <person name="Andreopoulos W."/>
            <person name="Angelini C."/>
            <person name="Antonin V."/>
            <person name="Barry K.W."/>
            <person name="Bougher N.L."/>
            <person name="Buchanan P."/>
            <person name="Buyck B."/>
            <person name="Bense V."/>
            <person name="Catcheside P."/>
            <person name="Chovatia M."/>
            <person name="Cooper J."/>
            <person name="Damon W."/>
            <person name="Desjardin D."/>
            <person name="Finy P."/>
            <person name="Geml J."/>
            <person name="Haridas S."/>
            <person name="Hughes K."/>
            <person name="Justo A."/>
            <person name="Karasinski D."/>
            <person name="Kautmanova I."/>
            <person name="Kiss B."/>
            <person name="Kocsube S."/>
            <person name="Kotiranta H."/>
            <person name="LaButti K.M."/>
            <person name="Lechner B.E."/>
            <person name="Liimatainen K."/>
            <person name="Lipzen A."/>
            <person name="Lukacs Z."/>
            <person name="Mihaltcheva S."/>
            <person name="Morgado L.N."/>
            <person name="Niskanen T."/>
            <person name="Noordeloos M.E."/>
            <person name="Ohm R.A."/>
            <person name="Ortiz-Santana B."/>
            <person name="Ovrebo C."/>
            <person name="Racz N."/>
            <person name="Riley R."/>
            <person name="Savchenko A."/>
            <person name="Shiryaev A."/>
            <person name="Soop K."/>
            <person name="Spirin V."/>
            <person name="Szebenyi C."/>
            <person name="Tomsovsky M."/>
            <person name="Tulloss R.E."/>
            <person name="Uehling J."/>
            <person name="Grigoriev I.V."/>
            <person name="Vagvolgyi C."/>
            <person name="Papp T."/>
            <person name="Martin F.M."/>
            <person name="Miettinen O."/>
            <person name="Hibbett D.S."/>
            <person name="Nagy L.G."/>
        </authorList>
    </citation>
    <scope>NUCLEOTIDE SEQUENCE [LARGE SCALE GENOMIC DNA]</scope>
    <source>
        <strain evidence="2 3">FP101781</strain>
    </source>
</reference>
<gene>
    <name evidence="2" type="ORF">FA13DRAFT_1727637</name>
</gene>
<feature type="compositionally biased region" description="Low complexity" evidence="1">
    <location>
        <begin position="156"/>
        <end position="170"/>
    </location>
</feature>
<accession>A0A4Y7TPG4</accession>
<dbReference type="Proteomes" id="UP000298030">
    <property type="component" value="Unassembled WGS sequence"/>
</dbReference>
<feature type="compositionally biased region" description="Low complexity" evidence="1">
    <location>
        <begin position="92"/>
        <end position="104"/>
    </location>
</feature>
<organism evidence="2 3">
    <name type="scientific">Coprinellus micaceus</name>
    <name type="common">Glistening ink-cap mushroom</name>
    <name type="synonym">Coprinus micaceus</name>
    <dbReference type="NCBI Taxonomy" id="71717"/>
    <lineage>
        <taxon>Eukaryota</taxon>
        <taxon>Fungi</taxon>
        <taxon>Dikarya</taxon>
        <taxon>Basidiomycota</taxon>
        <taxon>Agaricomycotina</taxon>
        <taxon>Agaricomycetes</taxon>
        <taxon>Agaricomycetidae</taxon>
        <taxon>Agaricales</taxon>
        <taxon>Agaricineae</taxon>
        <taxon>Psathyrellaceae</taxon>
        <taxon>Coprinellus</taxon>
    </lineage>
</organism>
<feature type="compositionally biased region" description="Basic residues" evidence="1">
    <location>
        <begin position="124"/>
        <end position="135"/>
    </location>
</feature>
<evidence type="ECO:0000313" key="3">
    <source>
        <dbReference type="Proteomes" id="UP000298030"/>
    </source>
</evidence>
<feature type="region of interest" description="Disordered" evidence="1">
    <location>
        <begin position="250"/>
        <end position="284"/>
    </location>
</feature>
<feature type="compositionally biased region" description="Gly residues" evidence="1">
    <location>
        <begin position="1"/>
        <end position="10"/>
    </location>
</feature>
<evidence type="ECO:0000313" key="2">
    <source>
        <dbReference type="EMBL" id="TEB36077.1"/>
    </source>
</evidence>
<keyword evidence="3" id="KW-1185">Reference proteome</keyword>
<name>A0A4Y7TPG4_COPMI</name>
<comment type="caution">
    <text evidence="2">The sequence shown here is derived from an EMBL/GenBank/DDBJ whole genome shotgun (WGS) entry which is preliminary data.</text>
</comment>
<dbReference type="OrthoDB" id="10593508at2759"/>
<feature type="compositionally biased region" description="Polar residues" evidence="1">
    <location>
        <begin position="33"/>
        <end position="57"/>
    </location>
</feature>
<evidence type="ECO:0000256" key="1">
    <source>
        <dbReference type="SAM" id="MobiDB-lite"/>
    </source>
</evidence>
<feature type="region of interest" description="Disordered" evidence="1">
    <location>
        <begin position="1"/>
        <end position="171"/>
    </location>
</feature>
<dbReference type="EMBL" id="QPFP01000006">
    <property type="protein sequence ID" value="TEB36077.1"/>
    <property type="molecule type" value="Genomic_DNA"/>
</dbReference>
<dbReference type="AlphaFoldDB" id="A0A4Y7TPG4"/>
<proteinExistence type="predicted"/>
<sequence>MQNAGSGGGRISRPKARTSQLHGRPIEKAVSFAPSTPTSVNDSTPTSTNGDDSSTPIANAHPRTFAFDEKTGLTPLTNGNGRAGINGHGVRNNGAANGNGNPAPENLSAPRVQAPPPPPVSLTRGKRPAYSRRSLKPSAPRGILATPTQPHGNGNGRANGQQGQGHQRQASTAPLLAEQCMNENRGRRLGDPEDGLGEQEHQVRRTPSALLWNALGLGGGERNSRNSLRTRDSRWSWTSSLDMKLFGQRAHRENNGNSKSARTTVVGSVEEDRASGSMLMGVAM</sequence>
<protein>
    <submittedName>
        <fullName evidence="2">Uncharacterized protein</fullName>
    </submittedName>
</protein>